<reference evidence="1" key="1">
    <citation type="submission" date="2015-12" db="EMBL/GenBank/DDBJ databases">
        <title>Update maize B73 reference genome by single molecule sequencing technologies.</title>
        <authorList>
            <consortium name="Maize Genome Sequencing Project"/>
            <person name="Ware D."/>
        </authorList>
    </citation>
    <scope>NUCLEOTIDE SEQUENCE [LARGE SCALE GENOMIC DNA]</scope>
    <source>
        <tissue evidence="1">Seedling</tissue>
    </source>
</reference>
<sequence>MPAAPLPCVPSLEISPSPVLLAKPCRDSRAHFTRRDSRLHVHTHGERMRATDLLPNCQTRRRQPDKGRPSMVGGPLPW</sequence>
<accession>A0A1D6DY63</accession>
<evidence type="ECO:0000313" key="1">
    <source>
        <dbReference type="EMBL" id="ONM13616.1"/>
    </source>
</evidence>
<gene>
    <name evidence="1" type="ORF">ZEAMMB73_Zm00001d002239</name>
</gene>
<dbReference type="AlphaFoldDB" id="A0A1D6DY63"/>
<protein>
    <submittedName>
        <fullName evidence="1">Uncharacterized protein</fullName>
    </submittedName>
</protein>
<proteinExistence type="predicted"/>
<organism evidence="1">
    <name type="scientific">Zea mays</name>
    <name type="common">Maize</name>
    <dbReference type="NCBI Taxonomy" id="4577"/>
    <lineage>
        <taxon>Eukaryota</taxon>
        <taxon>Viridiplantae</taxon>
        <taxon>Streptophyta</taxon>
        <taxon>Embryophyta</taxon>
        <taxon>Tracheophyta</taxon>
        <taxon>Spermatophyta</taxon>
        <taxon>Magnoliopsida</taxon>
        <taxon>Liliopsida</taxon>
        <taxon>Poales</taxon>
        <taxon>Poaceae</taxon>
        <taxon>PACMAD clade</taxon>
        <taxon>Panicoideae</taxon>
        <taxon>Andropogonodae</taxon>
        <taxon>Andropogoneae</taxon>
        <taxon>Tripsacinae</taxon>
        <taxon>Zea</taxon>
    </lineage>
</organism>
<dbReference type="EMBL" id="CM007648">
    <property type="protein sequence ID" value="ONM13616.1"/>
    <property type="molecule type" value="Genomic_DNA"/>
</dbReference>
<name>A0A1D6DY63_MAIZE</name>